<dbReference type="Gene3D" id="3.40.50.2300">
    <property type="match status" value="2"/>
</dbReference>
<evidence type="ECO:0000313" key="1">
    <source>
        <dbReference type="EMBL" id="WTZ12915.1"/>
    </source>
</evidence>
<dbReference type="InterPro" id="IPR028082">
    <property type="entry name" value="Peripla_BP_I"/>
</dbReference>
<dbReference type="EMBL" id="CP109546">
    <property type="protein sequence ID" value="WTZ12915.1"/>
    <property type="molecule type" value="Genomic_DNA"/>
</dbReference>
<reference evidence="1" key="1">
    <citation type="submission" date="2022-10" db="EMBL/GenBank/DDBJ databases">
        <title>The complete genomes of actinobacterial strains from the NBC collection.</title>
        <authorList>
            <person name="Joergensen T.S."/>
            <person name="Alvarez Arevalo M."/>
            <person name="Sterndorff E.B."/>
            <person name="Faurdal D."/>
            <person name="Vuksanovic O."/>
            <person name="Mourched A.-S."/>
            <person name="Charusanti P."/>
            <person name="Shaw S."/>
            <person name="Blin K."/>
            <person name="Weber T."/>
        </authorList>
    </citation>
    <scope>NUCLEOTIDE SEQUENCE</scope>
    <source>
        <strain evidence="1">NBC_01393</strain>
    </source>
</reference>
<name>A0AAU3I4Z7_9ACTN</name>
<evidence type="ECO:0008006" key="2">
    <source>
        <dbReference type="Google" id="ProtNLM"/>
    </source>
</evidence>
<proteinExistence type="predicted"/>
<gene>
    <name evidence="1" type="ORF">OG699_36105</name>
</gene>
<organism evidence="1">
    <name type="scientific">Streptomyces sp. NBC_01393</name>
    <dbReference type="NCBI Taxonomy" id="2903851"/>
    <lineage>
        <taxon>Bacteria</taxon>
        <taxon>Bacillati</taxon>
        <taxon>Actinomycetota</taxon>
        <taxon>Actinomycetes</taxon>
        <taxon>Kitasatosporales</taxon>
        <taxon>Streptomycetaceae</taxon>
        <taxon>Streptomyces</taxon>
    </lineage>
</organism>
<protein>
    <recommendedName>
        <fullName evidence="2">Leucine-binding protein domain-containing protein</fullName>
    </recommendedName>
</protein>
<accession>A0AAU3I4Z7</accession>
<dbReference type="AlphaFoldDB" id="A0AAU3I4Z7"/>
<sequence length="938" mass="101421">MPRPPLGDERHRTVSADLHRIVRVLDPYLIDRRAGASRRHRSREYGLPALLLARVADGGAVTDTAEPDPGLTPLVLDYMERLKSSGDGAHQDGTHFAPHAVVGDVGPDRPRVREDGPHLLLLEDVAEQLRESMPEGAGALRLPEFDTCLSVLRATVQEGDAAGQRRALRKLLCDAYAARFHEAFPVAQLGEAMDGWWGAPFRLLSVVAGWLWRRWYGMRVDRRHPWVSRMLDLPGRSFLKAAVHLRVTHRLALAHEAAQPTHAVESREEELVREILLTALIRDLAKASRPRAWSRLRPRRAWPFVVLLPAVGGAGSACREFLDTYAAVAHDIESSPLLVLGAATDELPPYAASPPLRALPAQRGALGTRPTGHEVTAPFSAAIAGHATDTVRVLALPRTPDDGAPAAEVPLPATVDFRPPLVRDWWRPVAAATAAAMLGAGGLVLSRELVELLPDGSLAASCRHVGTGEVVGLTDGNDGCDLAHGEYAEDLRELEKILGHQNAKVDTDQPYRTVVFFAPLSVGSTSKRTAPIGFQTLRGALLAQKNVNSRRLKAQVPVRLLVANAGESFHYGSRGGLNKSNKSTVDVAKMIVDRAGRDHIAAVMGLHQSRPESQQAAIELGAQGITVLGTGVSGQRMVDGDSPVSYFQLSPPDARIAEVMAAFARHSPELRALTDPAPSDSGPAAVVVYDPKDEYFSADLAHRFDAAYRSTGPVHFVKYGEMENGRTTRAIAGTVCTLVHSTGGFVLYAGRSSVMEDLFEHMQTDQACRARVAPVPVLAESPAPDVILHPSLMRKEYGALKLFYNQFSLPLPDGPFGEKFGQAFHLSAENDAALGYDAVEILSEAMNAIVSTDPGFSPRALVTHLQDPGIHNYVGESGVITLDSDHHYPPNKEIHIREITPAGDKLTDLTCGVLSQGARNATHWGPDDRFDCPVDSVS</sequence>
<dbReference type="SUPFAM" id="SSF53822">
    <property type="entry name" value="Periplasmic binding protein-like I"/>
    <property type="match status" value="1"/>
</dbReference>